<dbReference type="InterPro" id="IPR023367">
    <property type="entry name" value="Peptidase_M42_dom2"/>
</dbReference>
<dbReference type="GO" id="GO:0004177">
    <property type="term" value="F:aminopeptidase activity"/>
    <property type="evidence" value="ECO:0007669"/>
    <property type="project" value="UniProtKB-UniRule"/>
</dbReference>
<dbReference type="PANTHER" id="PTHR32481">
    <property type="entry name" value="AMINOPEPTIDASE"/>
    <property type="match status" value="1"/>
</dbReference>
<dbReference type="RefSeq" id="WP_218121871.1">
    <property type="nucleotide sequence ID" value="NZ_FNJI01000060.1"/>
</dbReference>
<dbReference type="Pfam" id="PF05343">
    <property type="entry name" value="Peptidase_M42"/>
    <property type="match status" value="1"/>
</dbReference>
<dbReference type="InterPro" id="IPR008007">
    <property type="entry name" value="Peptidase_M42"/>
</dbReference>
<dbReference type="SUPFAM" id="SSF101821">
    <property type="entry name" value="Aminopeptidase/glucanase lid domain"/>
    <property type="match status" value="1"/>
</dbReference>
<keyword evidence="2" id="KW-0031">Aminopeptidase</keyword>
<feature type="binding site" evidence="8">
    <location>
        <position position="229"/>
    </location>
    <ligand>
        <name>Zn(2+)</name>
        <dbReference type="ChEBI" id="CHEBI:29105"/>
        <label>2</label>
    </ligand>
</feature>
<reference evidence="9 10" key="1">
    <citation type="submission" date="2016-10" db="EMBL/GenBank/DDBJ databases">
        <authorList>
            <person name="de Groot N.N."/>
        </authorList>
    </citation>
    <scope>NUCLEOTIDE SEQUENCE [LARGE SCALE GENOMIC DNA]</scope>
    <source>
        <strain evidence="9 10">DSM 12130</strain>
    </source>
</reference>
<feature type="binding site" evidence="8">
    <location>
        <position position="76"/>
    </location>
    <ligand>
        <name>Zn(2+)</name>
        <dbReference type="ChEBI" id="CHEBI:29105"/>
        <label>1</label>
    </ligand>
</feature>
<keyword evidence="3" id="KW-0645">Protease</keyword>
<dbReference type="SUPFAM" id="SSF53187">
    <property type="entry name" value="Zn-dependent exopeptidases"/>
    <property type="match status" value="1"/>
</dbReference>
<dbReference type="AlphaFoldDB" id="A0A1H0VQT1"/>
<evidence type="ECO:0000256" key="2">
    <source>
        <dbReference type="ARBA" id="ARBA00022438"/>
    </source>
</evidence>
<dbReference type="PIRSF" id="PIRSF001123">
    <property type="entry name" value="PepA_GA"/>
    <property type="match status" value="1"/>
</dbReference>
<accession>A0A1H0VQT1</accession>
<dbReference type="Proteomes" id="UP000199073">
    <property type="component" value="Unassembled WGS sequence"/>
</dbReference>
<comment type="similarity">
    <text evidence="1 6">Belongs to the peptidase M42 family.</text>
</comment>
<feature type="binding site" evidence="8">
    <location>
        <position position="194"/>
    </location>
    <ligand>
        <name>Zn(2+)</name>
        <dbReference type="ChEBI" id="CHEBI:29105"/>
        <label>2</label>
    </ligand>
</feature>
<evidence type="ECO:0000256" key="4">
    <source>
        <dbReference type="ARBA" id="ARBA00022723"/>
    </source>
</evidence>
<dbReference type="InterPro" id="IPR051464">
    <property type="entry name" value="Peptidase_M42_aminopept"/>
</dbReference>
<sequence>MSRIIMENSVNQEYLLDVLQRLLEIPSPSGMTDDIVRCVCNELDALEVPYELTRRGAIRATLKGVNHKPRRAVVTHLDTLGGMVKSLKRNGRLSLVPIGTWSSRFAEGARVRIHSDGNKTTTGTILPLKASGHTYNEEVDSQPVGWENLEVRLDEPGSSIDGLWEKGIRVGDYISFYPQVELCKSGYVNSRFLDDKAGVATILAAVHAMKYNNVKPSLNSSLLFTISEEIGVGASHVLRGNVAEMVSVDNGTIAPGQNTSEFGVTVAMMDSSGPYDIHLTRHLIDICMQEGIEFSRDVFLHYRSDAAAALEAGNDIRTALICFGLDASHGYERTHIVSLASVANLVVEYLKSPPLFEDDMNVIGLEKKYPRIKTSSELKPV</sequence>
<feature type="binding site" evidence="8">
    <location>
        <position position="194"/>
    </location>
    <ligand>
        <name>Zn(2+)</name>
        <dbReference type="ChEBI" id="CHEBI:29105"/>
        <label>1</label>
    </ligand>
</feature>
<dbReference type="InterPro" id="IPR017537">
    <property type="entry name" value="Peptidase_M42_hydrolase"/>
</dbReference>
<keyword evidence="10" id="KW-1185">Reference proteome</keyword>
<evidence type="ECO:0000313" key="9">
    <source>
        <dbReference type="EMBL" id="SDP80867.1"/>
    </source>
</evidence>
<evidence type="ECO:0000256" key="5">
    <source>
        <dbReference type="ARBA" id="ARBA00022801"/>
    </source>
</evidence>
<comment type="cofactor">
    <cofactor evidence="8">
        <name>a divalent metal cation</name>
        <dbReference type="ChEBI" id="CHEBI:60240"/>
    </cofactor>
    <text evidence="8">Binds 2 divalent metal cations per subunit.</text>
</comment>
<dbReference type="CDD" id="cd05657">
    <property type="entry name" value="M42_glucanase_like"/>
    <property type="match status" value="1"/>
</dbReference>
<proteinExistence type="inferred from homology"/>
<evidence type="ECO:0000313" key="10">
    <source>
        <dbReference type="Proteomes" id="UP000199073"/>
    </source>
</evidence>
<protein>
    <submittedName>
        <fullName evidence="9">Hydrolase, peptidase M42 family</fullName>
    </submittedName>
</protein>
<evidence type="ECO:0000256" key="8">
    <source>
        <dbReference type="PIRSR" id="PIRSR001123-2"/>
    </source>
</evidence>
<dbReference type="GO" id="GO:0046872">
    <property type="term" value="F:metal ion binding"/>
    <property type="evidence" value="ECO:0007669"/>
    <property type="project" value="UniProtKB-UniRule"/>
</dbReference>
<keyword evidence="5 9" id="KW-0378">Hydrolase</keyword>
<evidence type="ECO:0000256" key="1">
    <source>
        <dbReference type="ARBA" id="ARBA00006272"/>
    </source>
</evidence>
<evidence type="ECO:0000256" key="7">
    <source>
        <dbReference type="PIRSR" id="PIRSR001123-1"/>
    </source>
</evidence>
<evidence type="ECO:0000256" key="3">
    <source>
        <dbReference type="ARBA" id="ARBA00022670"/>
    </source>
</evidence>
<dbReference type="NCBIfam" id="TIGR03106">
    <property type="entry name" value="trio_M42_hydro"/>
    <property type="match status" value="1"/>
</dbReference>
<dbReference type="GO" id="GO:0006508">
    <property type="term" value="P:proteolysis"/>
    <property type="evidence" value="ECO:0007669"/>
    <property type="project" value="UniProtKB-KW"/>
</dbReference>
<dbReference type="PANTHER" id="PTHR32481:SF7">
    <property type="entry name" value="AMINOPEPTIDASE YHFE-RELATED"/>
    <property type="match status" value="1"/>
</dbReference>
<feature type="active site" description="Proton acceptor" evidence="7">
    <location>
        <position position="228"/>
    </location>
</feature>
<evidence type="ECO:0000256" key="6">
    <source>
        <dbReference type="PIRNR" id="PIRNR001123"/>
    </source>
</evidence>
<dbReference type="EMBL" id="FNJI01000060">
    <property type="protein sequence ID" value="SDP80867.1"/>
    <property type="molecule type" value="Genomic_DNA"/>
</dbReference>
<dbReference type="STRING" id="91360.SAMN05660330_04194"/>
<keyword evidence="4 8" id="KW-0479">Metal-binding</keyword>
<dbReference type="Gene3D" id="3.40.630.10">
    <property type="entry name" value="Zn peptidases"/>
    <property type="match status" value="1"/>
</dbReference>
<dbReference type="Gene3D" id="2.40.30.40">
    <property type="entry name" value="Peptidase M42, domain 2"/>
    <property type="match status" value="1"/>
</dbReference>
<organism evidence="9 10">
    <name type="scientific">Desulforhopalus singaporensis</name>
    <dbReference type="NCBI Taxonomy" id="91360"/>
    <lineage>
        <taxon>Bacteria</taxon>
        <taxon>Pseudomonadati</taxon>
        <taxon>Thermodesulfobacteriota</taxon>
        <taxon>Desulfobulbia</taxon>
        <taxon>Desulfobulbales</taxon>
        <taxon>Desulfocapsaceae</taxon>
        <taxon>Desulforhopalus</taxon>
    </lineage>
</organism>
<name>A0A1H0VQT1_9BACT</name>
<gene>
    <name evidence="9" type="ORF">SAMN05660330_04194</name>
</gene>